<evidence type="ECO:0000256" key="4">
    <source>
        <dbReference type="ARBA" id="ARBA00025707"/>
    </source>
</evidence>
<comment type="pathway">
    <text evidence="4">Phospholipid metabolism.</text>
</comment>
<evidence type="ECO:0000259" key="5">
    <source>
        <dbReference type="SMART" id="SM00828"/>
    </source>
</evidence>
<dbReference type="GO" id="GO:0032259">
    <property type="term" value="P:methylation"/>
    <property type="evidence" value="ECO:0007669"/>
    <property type="project" value="UniProtKB-KW"/>
</dbReference>
<keyword evidence="3 6" id="KW-0808">Transferase</keyword>
<dbReference type="CDD" id="cd02440">
    <property type="entry name" value="AdoMet_MTases"/>
    <property type="match status" value="1"/>
</dbReference>
<gene>
    <name evidence="6" type="ORF">ASZ90_002693</name>
</gene>
<keyword evidence="2 6" id="KW-0489">Methyltransferase</keyword>
<dbReference type="PANTHER" id="PTHR44307:SF2">
    <property type="entry name" value="PHOSPHOETHANOLAMINE METHYLTRANSFERASE ISOFORM X1"/>
    <property type="match status" value="1"/>
</dbReference>
<dbReference type="GO" id="GO:0008757">
    <property type="term" value="F:S-adenosylmethionine-dependent methyltransferase activity"/>
    <property type="evidence" value="ECO:0007669"/>
    <property type="project" value="InterPro"/>
</dbReference>
<accession>A0A0W8G2T6</accession>
<evidence type="ECO:0000256" key="1">
    <source>
        <dbReference type="ARBA" id="ARBA00005189"/>
    </source>
</evidence>
<dbReference type="InterPro" id="IPR020803">
    <property type="entry name" value="MeTfrase_dom"/>
</dbReference>
<dbReference type="Gene3D" id="3.40.50.150">
    <property type="entry name" value="Vaccinia Virus protein VP39"/>
    <property type="match status" value="1"/>
</dbReference>
<protein>
    <submittedName>
        <fullName evidence="6">Phosphoethanolamine n-methyltransferase</fullName>
    </submittedName>
</protein>
<evidence type="ECO:0000313" key="6">
    <source>
        <dbReference type="EMBL" id="KUG27455.1"/>
    </source>
</evidence>
<dbReference type="EMBL" id="LNQE01000327">
    <property type="protein sequence ID" value="KUG27455.1"/>
    <property type="molecule type" value="Genomic_DNA"/>
</dbReference>
<sequence>MDPSHHDVYLGDTVGILEALWGEGFLSPGGPEEVARILEGHSLTGKCLLDIGCGAGGIDIALVERHDAARVTGIDVEEGVLARARALVTKRGLTGRIELIKVEPGRLSFPDACFDVVFSKDSILHIQDKQALMAEVFRVLKAGGRFMASDWLLGTEEPSQAMADYIAAEGLGFEMASPARYRDAMDEAGFADVRIVSRNAWYREQARDELARLRGPVGRDLAAALGRKIIDDNIGMWERMIAVLDSGELCPSHLHARKP</sequence>
<dbReference type="PANTHER" id="PTHR44307">
    <property type="entry name" value="PHOSPHOETHANOLAMINE METHYLTRANSFERASE"/>
    <property type="match status" value="1"/>
</dbReference>
<organism evidence="6">
    <name type="scientific">hydrocarbon metagenome</name>
    <dbReference type="NCBI Taxonomy" id="938273"/>
    <lineage>
        <taxon>unclassified sequences</taxon>
        <taxon>metagenomes</taxon>
        <taxon>ecological metagenomes</taxon>
    </lineage>
</organism>
<evidence type="ECO:0000256" key="3">
    <source>
        <dbReference type="ARBA" id="ARBA00022679"/>
    </source>
</evidence>
<proteinExistence type="predicted"/>
<dbReference type="InterPro" id="IPR013216">
    <property type="entry name" value="Methyltransf_11"/>
</dbReference>
<dbReference type="SMART" id="SM00828">
    <property type="entry name" value="PKS_MT"/>
    <property type="match status" value="1"/>
</dbReference>
<evidence type="ECO:0000256" key="2">
    <source>
        <dbReference type="ARBA" id="ARBA00022603"/>
    </source>
</evidence>
<comment type="caution">
    <text evidence="6">The sequence shown here is derived from an EMBL/GenBank/DDBJ whole genome shotgun (WGS) entry which is preliminary data.</text>
</comment>
<dbReference type="Pfam" id="PF08241">
    <property type="entry name" value="Methyltransf_11"/>
    <property type="match status" value="1"/>
</dbReference>
<dbReference type="SUPFAM" id="SSF53335">
    <property type="entry name" value="S-adenosyl-L-methionine-dependent methyltransferases"/>
    <property type="match status" value="1"/>
</dbReference>
<dbReference type="AlphaFoldDB" id="A0A0W8G2T6"/>
<reference evidence="6" key="1">
    <citation type="journal article" date="2015" name="Proc. Natl. Acad. Sci. U.S.A.">
        <title>Networks of energetic and metabolic interactions define dynamics in microbial communities.</title>
        <authorList>
            <person name="Embree M."/>
            <person name="Liu J.K."/>
            <person name="Al-Bassam M.M."/>
            <person name="Zengler K."/>
        </authorList>
    </citation>
    <scope>NUCLEOTIDE SEQUENCE</scope>
</reference>
<name>A0A0W8G2T6_9ZZZZ</name>
<feature type="domain" description="Polyketide synthase-like methyltransferase" evidence="5">
    <location>
        <begin position="28"/>
        <end position="259"/>
    </location>
</feature>
<comment type="pathway">
    <text evidence="1">Lipid metabolism.</text>
</comment>
<dbReference type="InterPro" id="IPR029063">
    <property type="entry name" value="SAM-dependent_MTases_sf"/>
</dbReference>